<evidence type="ECO:0000313" key="2">
    <source>
        <dbReference type="EMBL" id="HJA83534.1"/>
    </source>
</evidence>
<dbReference type="Proteomes" id="UP000823860">
    <property type="component" value="Unassembled WGS sequence"/>
</dbReference>
<dbReference type="AlphaFoldDB" id="A0A9D2HSC4"/>
<dbReference type="Pfam" id="PF01370">
    <property type="entry name" value="Epimerase"/>
    <property type="match status" value="1"/>
</dbReference>
<dbReference type="Gene3D" id="3.40.50.720">
    <property type="entry name" value="NAD(P)-binding Rossmann-like Domain"/>
    <property type="match status" value="1"/>
</dbReference>
<dbReference type="SUPFAM" id="SSF51735">
    <property type="entry name" value="NAD(P)-binding Rossmann-fold domains"/>
    <property type="match status" value="1"/>
</dbReference>
<reference evidence="2" key="1">
    <citation type="journal article" date="2021" name="PeerJ">
        <title>Extensive microbial diversity within the chicken gut microbiome revealed by metagenomics and culture.</title>
        <authorList>
            <person name="Gilroy R."/>
            <person name="Ravi A."/>
            <person name="Getino M."/>
            <person name="Pursley I."/>
            <person name="Horton D.L."/>
            <person name="Alikhan N.F."/>
            <person name="Baker D."/>
            <person name="Gharbi K."/>
            <person name="Hall N."/>
            <person name="Watson M."/>
            <person name="Adriaenssens E.M."/>
            <person name="Foster-Nyarko E."/>
            <person name="Jarju S."/>
            <person name="Secka A."/>
            <person name="Antonio M."/>
            <person name="Oren A."/>
            <person name="Chaudhuri R.R."/>
            <person name="La Ragione R."/>
            <person name="Hildebrand F."/>
            <person name="Pallen M.J."/>
        </authorList>
    </citation>
    <scope>NUCLEOTIDE SEQUENCE</scope>
    <source>
        <strain evidence="2">ChiHecec1B25-7008</strain>
    </source>
</reference>
<protein>
    <submittedName>
        <fullName evidence="2">NAD(P)-dependent oxidoreductase</fullName>
    </submittedName>
</protein>
<dbReference type="InterPro" id="IPR001509">
    <property type="entry name" value="Epimerase_deHydtase"/>
</dbReference>
<dbReference type="InterPro" id="IPR050177">
    <property type="entry name" value="Lipid_A_modif_metabolic_enz"/>
</dbReference>
<evidence type="ECO:0000313" key="3">
    <source>
        <dbReference type="Proteomes" id="UP000823860"/>
    </source>
</evidence>
<name>A0A9D2HSC4_9BACE</name>
<comment type="caution">
    <text evidence="2">The sequence shown here is derived from an EMBL/GenBank/DDBJ whole genome shotgun (WGS) entry which is preliminary data.</text>
</comment>
<accession>A0A9D2HSC4</accession>
<dbReference type="InterPro" id="IPR036291">
    <property type="entry name" value="NAD(P)-bd_dom_sf"/>
</dbReference>
<reference evidence="2" key="2">
    <citation type="submission" date="2021-04" db="EMBL/GenBank/DDBJ databases">
        <authorList>
            <person name="Gilroy R."/>
        </authorList>
    </citation>
    <scope>NUCLEOTIDE SEQUENCE</scope>
    <source>
        <strain evidence="2">ChiHecec1B25-7008</strain>
    </source>
</reference>
<feature type="domain" description="NAD-dependent epimerase/dehydratase" evidence="1">
    <location>
        <begin position="10"/>
        <end position="229"/>
    </location>
</feature>
<proteinExistence type="predicted"/>
<dbReference type="PANTHER" id="PTHR43245:SF58">
    <property type="entry name" value="BLL5923 PROTEIN"/>
    <property type="match status" value="1"/>
</dbReference>
<dbReference type="PANTHER" id="PTHR43245">
    <property type="entry name" value="BIFUNCTIONAL POLYMYXIN RESISTANCE PROTEIN ARNA"/>
    <property type="match status" value="1"/>
</dbReference>
<sequence>MKNKESGGSVLITGASGFIGSFLVEEAVRRGFDTWAGVRATSSRAYLQDPRIHFLELDFGKSDVLRRQLAGHGRFDYIVHCAGVTKCIDPADFERMNHRQTCDFIDALRELDLVPRQFIFISTLSVFGPVHERTYEPICDSDTPCPDTAYGRSKLKTEQYLQRLEGFPYVIFRPTGVYGPRERDYYLMAQSIRRHVDVAAGFRRQDLTFVYVADVVQAVFLAIGKGVARRAYFLSDGQVYSSRTFSDLLIREMGNPWVIRLKLPLFALKIVSLCAEWWAKRRKKASTLNRDKYHIMKQRNWRCDTGPAVRELGYAPAYDLDRGVRLTVAWYKENGWL</sequence>
<organism evidence="2 3">
    <name type="scientific">Candidatus Bacteroides intestinavium</name>
    <dbReference type="NCBI Taxonomy" id="2838469"/>
    <lineage>
        <taxon>Bacteria</taxon>
        <taxon>Pseudomonadati</taxon>
        <taxon>Bacteroidota</taxon>
        <taxon>Bacteroidia</taxon>
        <taxon>Bacteroidales</taxon>
        <taxon>Bacteroidaceae</taxon>
        <taxon>Bacteroides</taxon>
    </lineage>
</organism>
<evidence type="ECO:0000259" key="1">
    <source>
        <dbReference type="Pfam" id="PF01370"/>
    </source>
</evidence>
<gene>
    <name evidence="2" type="ORF">H9785_06175</name>
</gene>
<dbReference type="EMBL" id="DWZE01000069">
    <property type="protein sequence ID" value="HJA83534.1"/>
    <property type="molecule type" value="Genomic_DNA"/>
</dbReference>